<evidence type="ECO:0000313" key="2">
    <source>
        <dbReference type="EMBL" id="CAD6337075.1"/>
    </source>
</evidence>
<keyword evidence="3" id="KW-1185">Reference proteome</keyword>
<feature type="coiled-coil region" evidence="1">
    <location>
        <begin position="160"/>
        <end position="208"/>
    </location>
</feature>
<keyword evidence="1" id="KW-0175">Coiled coil</keyword>
<evidence type="ECO:0000256" key="1">
    <source>
        <dbReference type="SAM" id="Coils"/>
    </source>
</evidence>
<evidence type="ECO:0000313" key="3">
    <source>
        <dbReference type="Proteomes" id="UP000604825"/>
    </source>
</evidence>
<proteinExistence type="predicted"/>
<protein>
    <submittedName>
        <fullName evidence="2">Uncharacterized protein</fullName>
    </submittedName>
</protein>
<reference evidence="2" key="1">
    <citation type="submission" date="2020-10" db="EMBL/GenBank/DDBJ databases">
        <authorList>
            <person name="Han B."/>
            <person name="Lu T."/>
            <person name="Zhao Q."/>
            <person name="Huang X."/>
            <person name="Zhao Y."/>
        </authorList>
    </citation>
    <scope>NUCLEOTIDE SEQUENCE</scope>
</reference>
<gene>
    <name evidence="2" type="ORF">NCGR_LOCUS61173</name>
</gene>
<sequence length="247" mass="27614">MAAAASASGGDTPKQLLSIIRDFAYEKSHGERRVSDLRRRLADARAAADAAAAELDAAKRAREAAEQDLRGSQVQAAIAADSILALEATISHLQEEISKAGTDLDALKEFISKMYEMNAKIRQFQQMVSLELAEHNHCEPSTEGQHVRDESKNVDSEGSLKDLADKVSNIEAEVQLLEEEYKKDLLDYDKVREELADVQAKRALMEAVMGETRQLQELGEYPEIYVQSYLFLRISIHISPCFRRSFL</sequence>
<dbReference type="InterPro" id="IPR053327">
    <property type="entry name" value="KIP"/>
</dbReference>
<accession>A0A811S3U5</accession>
<dbReference type="PANTHER" id="PTHR36001:SF2">
    <property type="entry name" value="CTAGE FAMILY PROTEIN-RELATED"/>
    <property type="match status" value="1"/>
</dbReference>
<organism evidence="2 3">
    <name type="scientific">Miscanthus lutarioriparius</name>
    <dbReference type="NCBI Taxonomy" id="422564"/>
    <lineage>
        <taxon>Eukaryota</taxon>
        <taxon>Viridiplantae</taxon>
        <taxon>Streptophyta</taxon>
        <taxon>Embryophyta</taxon>
        <taxon>Tracheophyta</taxon>
        <taxon>Spermatophyta</taxon>
        <taxon>Magnoliopsida</taxon>
        <taxon>Liliopsida</taxon>
        <taxon>Poales</taxon>
        <taxon>Poaceae</taxon>
        <taxon>PACMAD clade</taxon>
        <taxon>Panicoideae</taxon>
        <taxon>Andropogonodae</taxon>
        <taxon>Andropogoneae</taxon>
        <taxon>Saccharinae</taxon>
        <taxon>Miscanthus</taxon>
    </lineage>
</organism>
<comment type="caution">
    <text evidence="2">The sequence shown here is derived from an EMBL/GenBank/DDBJ whole genome shotgun (WGS) entry which is preliminary data.</text>
</comment>
<name>A0A811S3U5_9POAL</name>
<dbReference type="AlphaFoldDB" id="A0A811S3U5"/>
<dbReference type="PANTHER" id="PTHR36001">
    <property type="entry name" value="CTAGE FAMILY PROTEIN-RELATED"/>
    <property type="match status" value="1"/>
</dbReference>
<dbReference type="EMBL" id="CAJGYO010000018">
    <property type="protein sequence ID" value="CAD6337075.1"/>
    <property type="molecule type" value="Genomic_DNA"/>
</dbReference>
<dbReference type="OrthoDB" id="763901at2759"/>
<dbReference type="Proteomes" id="UP000604825">
    <property type="component" value="Unassembled WGS sequence"/>
</dbReference>
<feature type="coiled-coil region" evidence="1">
    <location>
        <begin position="34"/>
        <end position="75"/>
    </location>
</feature>